<gene>
    <name evidence="3" type="primary">xdhC</name>
    <name evidence="3" type="ORF">J0X15_04310</name>
</gene>
<organism evidence="3 4">
    <name type="scientific">Roseibium limicola</name>
    <dbReference type="NCBI Taxonomy" id="2816037"/>
    <lineage>
        <taxon>Bacteria</taxon>
        <taxon>Pseudomonadati</taxon>
        <taxon>Pseudomonadota</taxon>
        <taxon>Alphaproteobacteria</taxon>
        <taxon>Hyphomicrobiales</taxon>
        <taxon>Stappiaceae</taxon>
        <taxon>Roseibium</taxon>
    </lineage>
</organism>
<sequence length="344" mass="36714">MRIWGIISSALERDGACVLVSVTQGAGSTPRDAGARMVVRQDGSLAGTIGGGHLEFQAHRLAMDLLGADNASTEHGSTVPARRYLTRRFSLGPDLGQCCGGRADLSFEVITQDASDTLSELRRAEEAGGRFVTRMSVLDGVPGLRQIASVGFSDVSGQTGWIEEVFGESRQKLYLFGAGHVGRAVVLSLAALPFDVIWIDSRRESFPTHMPAQVTPILSAEPASELAHAVPGSFVLVMTHNHGLDEEIVAAALARNCFGYVGLIGSQTKRKRFETRLKARGLTPAALDELVCPVGCGRLRSKLPAAIAADIALQLLEKQEMLESRLSSAPYQHQALAKTAISGR</sequence>
<dbReference type="NCBIfam" id="TIGR02964">
    <property type="entry name" value="xanthine_xdhC"/>
    <property type="match status" value="1"/>
</dbReference>
<dbReference type="InterPro" id="IPR027051">
    <property type="entry name" value="XdhC_Rossmann_dom"/>
</dbReference>
<feature type="domain" description="XdhC Rossmann" evidence="2">
    <location>
        <begin position="173"/>
        <end position="312"/>
    </location>
</feature>
<dbReference type="PANTHER" id="PTHR30388">
    <property type="entry name" value="ALDEHYDE OXIDOREDUCTASE MOLYBDENUM COFACTOR ASSEMBLY PROTEIN"/>
    <property type="match status" value="1"/>
</dbReference>
<dbReference type="InterPro" id="IPR036291">
    <property type="entry name" value="NAD(P)-bd_dom_sf"/>
</dbReference>
<dbReference type="Pfam" id="PF13478">
    <property type="entry name" value="XdhC_C"/>
    <property type="match status" value="1"/>
</dbReference>
<dbReference type="RefSeq" id="WP_206938503.1">
    <property type="nucleotide sequence ID" value="NZ_JAFLNF010000002.1"/>
</dbReference>
<dbReference type="SUPFAM" id="SSF51735">
    <property type="entry name" value="NAD(P)-binding Rossmann-fold domains"/>
    <property type="match status" value="1"/>
</dbReference>
<dbReference type="Gene3D" id="3.40.50.720">
    <property type="entry name" value="NAD(P)-binding Rossmann-like Domain"/>
    <property type="match status" value="1"/>
</dbReference>
<dbReference type="Pfam" id="PF02625">
    <property type="entry name" value="XdhC_CoxI"/>
    <property type="match status" value="1"/>
</dbReference>
<reference evidence="3" key="1">
    <citation type="submission" date="2021-03" db="EMBL/GenBank/DDBJ databases">
        <title>Roseibium sp. CAU 1637 isolated from Incheon.</title>
        <authorList>
            <person name="Kim W."/>
        </authorList>
    </citation>
    <scope>NUCLEOTIDE SEQUENCE</scope>
    <source>
        <strain evidence="3">CAU 1637</strain>
    </source>
</reference>
<protein>
    <submittedName>
        <fullName evidence="3">Xanthine dehydrogenase accessory protein XdhC</fullName>
    </submittedName>
</protein>
<evidence type="ECO:0000313" key="4">
    <source>
        <dbReference type="Proteomes" id="UP000664779"/>
    </source>
</evidence>
<evidence type="ECO:0000259" key="2">
    <source>
        <dbReference type="Pfam" id="PF13478"/>
    </source>
</evidence>
<dbReference type="InterPro" id="IPR014308">
    <property type="entry name" value="Xanthine_DH_XdhC"/>
</dbReference>
<dbReference type="Proteomes" id="UP000664779">
    <property type="component" value="Unassembled WGS sequence"/>
</dbReference>
<comment type="caution">
    <text evidence="3">The sequence shown here is derived from an EMBL/GenBank/DDBJ whole genome shotgun (WGS) entry which is preliminary data.</text>
</comment>
<dbReference type="AlphaFoldDB" id="A0A939J8J9"/>
<dbReference type="PANTHER" id="PTHR30388:SF6">
    <property type="entry name" value="XANTHINE DEHYDROGENASE SUBUNIT A-RELATED"/>
    <property type="match status" value="1"/>
</dbReference>
<proteinExistence type="predicted"/>
<name>A0A939J8J9_9HYPH</name>
<feature type="domain" description="XdhC- CoxI" evidence="1">
    <location>
        <begin position="11"/>
        <end position="72"/>
    </location>
</feature>
<evidence type="ECO:0000313" key="3">
    <source>
        <dbReference type="EMBL" id="MBO0344438.1"/>
    </source>
</evidence>
<keyword evidence="4" id="KW-1185">Reference proteome</keyword>
<accession>A0A939J8J9</accession>
<dbReference type="InterPro" id="IPR052698">
    <property type="entry name" value="MoCofactor_Util/Proc"/>
</dbReference>
<evidence type="ECO:0000259" key="1">
    <source>
        <dbReference type="Pfam" id="PF02625"/>
    </source>
</evidence>
<dbReference type="InterPro" id="IPR003777">
    <property type="entry name" value="XdhC_CoxI"/>
</dbReference>
<dbReference type="EMBL" id="JAFLNF010000002">
    <property type="protein sequence ID" value="MBO0344438.1"/>
    <property type="molecule type" value="Genomic_DNA"/>
</dbReference>